<dbReference type="EMBL" id="CAFBRZ010000008">
    <property type="protein sequence ID" value="CAB5143529.1"/>
    <property type="molecule type" value="Genomic_DNA"/>
</dbReference>
<organism evidence="4">
    <name type="scientific">freshwater metagenome</name>
    <dbReference type="NCBI Taxonomy" id="449393"/>
    <lineage>
        <taxon>unclassified sequences</taxon>
        <taxon>metagenomes</taxon>
        <taxon>ecological metagenomes</taxon>
    </lineage>
</organism>
<accession>A0A6J7HGP6</accession>
<evidence type="ECO:0000313" key="3">
    <source>
        <dbReference type="EMBL" id="CAB4803861.1"/>
    </source>
</evidence>
<reference evidence="4" key="1">
    <citation type="submission" date="2020-05" db="EMBL/GenBank/DDBJ databases">
        <authorList>
            <person name="Chiriac C."/>
            <person name="Salcher M."/>
            <person name="Ghai R."/>
            <person name="Kavagutti S V."/>
        </authorList>
    </citation>
    <scope>NUCLEOTIDE SEQUENCE</scope>
</reference>
<evidence type="ECO:0000313" key="6">
    <source>
        <dbReference type="EMBL" id="CAB5143529.1"/>
    </source>
</evidence>
<evidence type="ECO:0000256" key="1">
    <source>
        <dbReference type="SAM" id="Coils"/>
    </source>
</evidence>
<sequence>MRKLASVSVAIVVAAGVMIATPATAATKISNGVTCTKSGASTTVSGSKYKCAKNPLTTSAKLTWLSIDCINSANAYLKAQKDSAAISANLTAQIPVIDIGIANENVNKTEIQTKLDEANLRLAAAKTKLAAAITDADKRILTTAISSWTSAVRAYTSKLNSIALSIRKLESAKATATTQPVQLKADVADTKANAQLICTKGL</sequence>
<evidence type="ECO:0000313" key="4">
    <source>
        <dbReference type="EMBL" id="CAB4918478.1"/>
    </source>
</evidence>
<dbReference type="EMBL" id="CAFBMU010000004">
    <property type="protein sequence ID" value="CAB4918478.1"/>
    <property type="molecule type" value="Genomic_DNA"/>
</dbReference>
<name>A0A6J7HGP6_9ZZZZ</name>
<dbReference type="EMBL" id="CAFBOD010000005">
    <property type="protein sequence ID" value="CAB4972745.1"/>
    <property type="molecule type" value="Genomic_DNA"/>
</dbReference>
<evidence type="ECO:0000313" key="5">
    <source>
        <dbReference type="EMBL" id="CAB4972745.1"/>
    </source>
</evidence>
<keyword evidence="1" id="KW-0175">Coiled coil</keyword>
<gene>
    <name evidence="2" type="ORF">UFOPK2655_00606</name>
    <name evidence="3" type="ORF">UFOPK3077_00712</name>
    <name evidence="4" type="ORF">UFOPK3667_00528</name>
    <name evidence="5" type="ORF">UFOPK3903_00583</name>
    <name evidence="6" type="ORF">UFOPK4444_00220</name>
</gene>
<dbReference type="EMBL" id="CAFAAS010000005">
    <property type="protein sequence ID" value="CAB4803861.1"/>
    <property type="molecule type" value="Genomic_DNA"/>
</dbReference>
<dbReference type="AlphaFoldDB" id="A0A6J7HGP6"/>
<protein>
    <submittedName>
        <fullName evidence="4">Unannotated protein</fullName>
    </submittedName>
</protein>
<evidence type="ECO:0000313" key="2">
    <source>
        <dbReference type="EMBL" id="CAB4708873.1"/>
    </source>
</evidence>
<feature type="coiled-coil region" evidence="1">
    <location>
        <begin position="101"/>
        <end position="135"/>
    </location>
</feature>
<dbReference type="EMBL" id="CAEZYE010000025">
    <property type="protein sequence ID" value="CAB4708873.1"/>
    <property type="molecule type" value="Genomic_DNA"/>
</dbReference>
<proteinExistence type="predicted"/>